<feature type="transmembrane region" description="Helical" evidence="8">
    <location>
        <begin position="305"/>
        <end position="325"/>
    </location>
</feature>
<evidence type="ECO:0000313" key="11">
    <source>
        <dbReference type="Proteomes" id="UP000051012"/>
    </source>
</evidence>
<evidence type="ECO:0000256" key="2">
    <source>
        <dbReference type="ARBA" id="ARBA00022475"/>
    </source>
</evidence>
<feature type="transmembrane region" description="Helical" evidence="8">
    <location>
        <begin position="203"/>
        <end position="221"/>
    </location>
</feature>
<dbReference type="InterPro" id="IPR052175">
    <property type="entry name" value="ComplexI-like_HydComp"/>
</dbReference>
<keyword evidence="3 7" id="KW-0812">Transmembrane</keyword>
<keyword evidence="5" id="KW-0560">Oxidoreductase</keyword>
<evidence type="ECO:0000259" key="9">
    <source>
        <dbReference type="Pfam" id="PF00361"/>
    </source>
</evidence>
<gene>
    <name evidence="10" type="ORF">AMJ52_07260</name>
</gene>
<evidence type="ECO:0000256" key="4">
    <source>
        <dbReference type="ARBA" id="ARBA00022989"/>
    </source>
</evidence>
<comment type="caution">
    <text evidence="10">The sequence shown here is derived from an EMBL/GenBank/DDBJ whole genome shotgun (WGS) entry which is preliminary data.</text>
</comment>
<feature type="domain" description="NADH:quinone oxidoreductase/Mrp antiporter transmembrane" evidence="9">
    <location>
        <begin position="129"/>
        <end position="423"/>
    </location>
</feature>
<organism evidence="10 11">
    <name type="scientific">candidate division TA06 bacterium DG_78</name>
    <dbReference type="NCBI Taxonomy" id="1703772"/>
    <lineage>
        <taxon>Bacteria</taxon>
        <taxon>Bacteria division TA06</taxon>
    </lineage>
</organism>
<feature type="transmembrane region" description="Helical" evidence="8">
    <location>
        <begin position="452"/>
        <end position="474"/>
    </location>
</feature>
<feature type="transmembrane region" description="Helical" evidence="8">
    <location>
        <begin position="409"/>
        <end position="431"/>
    </location>
</feature>
<dbReference type="EMBL" id="LJNI01000094">
    <property type="protein sequence ID" value="KPJ72162.1"/>
    <property type="molecule type" value="Genomic_DNA"/>
</dbReference>
<accession>A0A0S7YBL4</accession>
<dbReference type="Gene3D" id="1.20.5.2700">
    <property type="match status" value="1"/>
</dbReference>
<dbReference type="PANTHER" id="PTHR42682">
    <property type="entry name" value="HYDROGENASE-4 COMPONENT F"/>
    <property type="match status" value="1"/>
</dbReference>
<dbReference type="PRINTS" id="PR01434">
    <property type="entry name" value="NADHDHGNASE5"/>
</dbReference>
<comment type="subcellular location">
    <subcellularLocation>
        <location evidence="1">Cell membrane</location>
        <topology evidence="1">Multi-pass membrane protein</topology>
    </subcellularLocation>
    <subcellularLocation>
        <location evidence="7">Membrane</location>
        <topology evidence="7">Multi-pass membrane protein</topology>
    </subcellularLocation>
</comment>
<proteinExistence type="predicted"/>
<feature type="transmembrane region" description="Helical" evidence="8">
    <location>
        <begin position="37"/>
        <end position="55"/>
    </location>
</feature>
<feature type="transmembrane region" description="Helical" evidence="8">
    <location>
        <begin position="135"/>
        <end position="152"/>
    </location>
</feature>
<evidence type="ECO:0000256" key="7">
    <source>
        <dbReference type="RuleBase" id="RU000320"/>
    </source>
</evidence>
<dbReference type="GO" id="GO:0005886">
    <property type="term" value="C:plasma membrane"/>
    <property type="evidence" value="ECO:0007669"/>
    <property type="project" value="UniProtKB-SubCell"/>
</dbReference>
<evidence type="ECO:0000256" key="1">
    <source>
        <dbReference type="ARBA" id="ARBA00004651"/>
    </source>
</evidence>
<feature type="transmembrane region" description="Helical" evidence="8">
    <location>
        <begin position="111"/>
        <end position="129"/>
    </location>
</feature>
<keyword evidence="4 8" id="KW-1133">Transmembrane helix</keyword>
<evidence type="ECO:0000256" key="5">
    <source>
        <dbReference type="ARBA" id="ARBA00023002"/>
    </source>
</evidence>
<feature type="transmembrane region" description="Helical" evidence="8">
    <location>
        <begin position="12"/>
        <end position="30"/>
    </location>
</feature>
<keyword evidence="6 8" id="KW-0472">Membrane</keyword>
<name>A0A0S7YBL4_UNCT6</name>
<keyword evidence="2" id="KW-1003">Cell membrane</keyword>
<feature type="transmembrane region" description="Helical" evidence="8">
    <location>
        <begin position="164"/>
        <end position="183"/>
    </location>
</feature>
<evidence type="ECO:0000256" key="3">
    <source>
        <dbReference type="ARBA" id="ARBA00022692"/>
    </source>
</evidence>
<sequence>MSIELFGFEIAIYYVVILLPVVAGLLGYLIDRLRTEFDFLGFFFTLFFSIKLFIVTRTEVISETIATFAGIDFRIYLDSLAGFIILFNAIFAFLIWMYSLKAMSKKPRERFYYLYVALTLSAANGVVISGNLIPLLIFWNVLVFSLYGILMVGKNDSSFAARKAVTIIGVSDYLMMLGIVILFSKIGSANFPTAPTILLNDPWFITSYLLIMIGAIAKAGAMPLHTWIPESAKVVPASTMAYIPASLDKLIGIYLLVRVSYFIFDISGSMSIRILLMVIGSVTIIAAVGMAMIQKEAMRLLSFHAVSQVGYMVLGIGTGIPIGIAGGLFHMLNHSIYKACLFLSAGSVEHRARTTDLDSLGGLGTKMPITLFTFIISAMAISGVPPLNGFFSKWMIYQGIVAFGKESNLWPIFLVAAMFGSVLTLASFLKISHSLFLGERPKQLNKVKEARFEMVVPSFILALLCIAFGVFAYQIPLRNLIYPALPFKIVETGIWLPTLATILMIVGIIIGVIVFLFGTAMKPRRSRVFIGGEVMDEETARITGPNFYSSVYTIDMLDKTYRFGEGGAFDFFNYLNGAANGFAIVFKDVINRLINALYKYIGTLVRALGSLTSTLHTGELYNYVGWIFLGGIIILLLLVL</sequence>
<dbReference type="InterPro" id="IPR001750">
    <property type="entry name" value="ND/Mrp_TM"/>
</dbReference>
<reference evidence="10 11" key="1">
    <citation type="journal article" date="2015" name="Microbiome">
        <title>Genomic resolution of linkages in carbon, nitrogen, and sulfur cycling among widespread estuary sediment bacteria.</title>
        <authorList>
            <person name="Baker B.J."/>
            <person name="Lazar C.S."/>
            <person name="Teske A.P."/>
            <person name="Dick G.J."/>
        </authorList>
    </citation>
    <scope>NUCLEOTIDE SEQUENCE [LARGE SCALE GENOMIC DNA]</scope>
    <source>
        <strain evidence="10">DG_78</strain>
    </source>
</reference>
<evidence type="ECO:0000256" key="8">
    <source>
        <dbReference type="SAM" id="Phobius"/>
    </source>
</evidence>
<dbReference type="AlphaFoldDB" id="A0A0S7YBL4"/>
<dbReference type="Pfam" id="PF00361">
    <property type="entry name" value="Proton_antipo_M"/>
    <property type="match status" value="1"/>
</dbReference>
<evidence type="ECO:0000313" key="10">
    <source>
        <dbReference type="EMBL" id="KPJ72162.1"/>
    </source>
</evidence>
<dbReference type="PANTHER" id="PTHR42682:SF4">
    <property type="entry name" value="NADH-UBIQUINONE_PLASTOQUINONE"/>
    <property type="match status" value="1"/>
</dbReference>
<feature type="transmembrane region" description="Helical" evidence="8">
    <location>
        <begin position="369"/>
        <end position="389"/>
    </location>
</feature>
<feature type="transmembrane region" description="Helical" evidence="8">
    <location>
        <begin position="494"/>
        <end position="517"/>
    </location>
</feature>
<dbReference type="GO" id="GO:0016491">
    <property type="term" value="F:oxidoreductase activity"/>
    <property type="evidence" value="ECO:0007669"/>
    <property type="project" value="UniProtKB-KW"/>
</dbReference>
<dbReference type="Proteomes" id="UP000051012">
    <property type="component" value="Unassembled WGS sequence"/>
</dbReference>
<feature type="transmembrane region" description="Helical" evidence="8">
    <location>
        <begin position="75"/>
        <end position="99"/>
    </location>
</feature>
<evidence type="ECO:0000256" key="6">
    <source>
        <dbReference type="ARBA" id="ARBA00023136"/>
    </source>
</evidence>
<feature type="transmembrane region" description="Helical" evidence="8">
    <location>
        <begin position="620"/>
        <end position="639"/>
    </location>
</feature>
<protein>
    <recommendedName>
        <fullName evidence="9">NADH:quinone oxidoreductase/Mrp antiporter transmembrane domain-containing protein</fullName>
    </recommendedName>
</protein>
<feature type="transmembrane region" description="Helical" evidence="8">
    <location>
        <begin position="270"/>
        <end position="293"/>
    </location>
</feature>